<dbReference type="InterPro" id="IPR020843">
    <property type="entry name" value="ER"/>
</dbReference>
<evidence type="ECO:0000313" key="7">
    <source>
        <dbReference type="Proteomes" id="UP000247810"/>
    </source>
</evidence>
<dbReference type="InterPro" id="IPR047122">
    <property type="entry name" value="Trans-enoyl_RdTase-like"/>
</dbReference>
<keyword evidence="7" id="KW-1185">Reference proteome</keyword>
<dbReference type="InterPro" id="IPR052585">
    <property type="entry name" value="Lipid_raft_assoc_Zn_ADH"/>
</dbReference>
<dbReference type="SMART" id="SM00829">
    <property type="entry name" value="PKS_ER"/>
    <property type="match status" value="1"/>
</dbReference>
<accession>A0A319DL23</accession>
<reference evidence="6 7" key="1">
    <citation type="submission" date="2018-02" db="EMBL/GenBank/DDBJ databases">
        <title>The genomes of Aspergillus section Nigri reveals drivers in fungal speciation.</title>
        <authorList>
            <consortium name="DOE Joint Genome Institute"/>
            <person name="Vesth T.C."/>
            <person name="Nybo J."/>
            <person name="Theobald S."/>
            <person name="Brandl J."/>
            <person name="Frisvad J.C."/>
            <person name="Nielsen K.F."/>
            <person name="Lyhne E.K."/>
            <person name="Kogle M.E."/>
            <person name="Kuo A."/>
            <person name="Riley R."/>
            <person name="Clum A."/>
            <person name="Nolan M."/>
            <person name="Lipzen A."/>
            <person name="Salamov A."/>
            <person name="Henrissat B."/>
            <person name="Wiebenga A."/>
            <person name="De vries R.P."/>
            <person name="Grigoriev I.V."/>
            <person name="Mortensen U.H."/>
            <person name="Andersen M.R."/>
            <person name="Baker S.E."/>
        </authorList>
    </citation>
    <scope>NUCLEOTIDE SEQUENCE [LARGE SCALE GENOMIC DNA]</scope>
    <source>
        <strain evidence="6 7">CBS 707.79</strain>
    </source>
</reference>
<dbReference type="InterPro" id="IPR011032">
    <property type="entry name" value="GroES-like_sf"/>
</dbReference>
<dbReference type="PANTHER" id="PTHR43482">
    <property type="entry name" value="PROTEIN AST1-RELATED"/>
    <property type="match status" value="1"/>
</dbReference>
<evidence type="ECO:0000256" key="4">
    <source>
        <dbReference type="SAM" id="MobiDB-lite"/>
    </source>
</evidence>
<dbReference type="STRING" id="1448320.A0A319DL23"/>
<protein>
    <submittedName>
        <fullName evidence="6">Oxidoreductase</fullName>
    </submittedName>
</protein>
<keyword evidence="2" id="KW-0547">Nucleotide-binding</keyword>
<dbReference type="Pfam" id="PF08240">
    <property type="entry name" value="ADH_N"/>
    <property type="match status" value="1"/>
</dbReference>
<dbReference type="OrthoDB" id="10257049at2759"/>
<keyword evidence="3" id="KW-0560">Oxidoreductase</keyword>
<name>A0A319DL23_9EURO</name>
<dbReference type="Proteomes" id="UP000247810">
    <property type="component" value="Unassembled WGS sequence"/>
</dbReference>
<dbReference type="AlphaFoldDB" id="A0A319DL23"/>
<dbReference type="GO" id="GO:0016651">
    <property type="term" value="F:oxidoreductase activity, acting on NAD(P)H"/>
    <property type="evidence" value="ECO:0007669"/>
    <property type="project" value="InterPro"/>
</dbReference>
<dbReference type="SUPFAM" id="SSF50129">
    <property type="entry name" value="GroES-like"/>
    <property type="match status" value="1"/>
</dbReference>
<feature type="domain" description="Enoyl reductase (ER)" evidence="5">
    <location>
        <begin position="62"/>
        <end position="423"/>
    </location>
</feature>
<proteinExistence type="inferred from homology"/>
<evidence type="ECO:0000259" key="5">
    <source>
        <dbReference type="SMART" id="SM00829"/>
    </source>
</evidence>
<comment type="similarity">
    <text evidence="1">Belongs to the zinc-containing alcohol dehydrogenase family.</text>
</comment>
<feature type="region of interest" description="Disordered" evidence="4">
    <location>
        <begin position="34"/>
        <end position="55"/>
    </location>
</feature>
<dbReference type="Pfam" id="PF00107">
    <property type="entry name" value="ADH_zinc_N"/>
    <property type="match status" value="1"/>
</dbReference>
<dbReference type="Gene3D" id="3.90.180.10">
    <property type="entry name" value="Medium-chain alcohol dehydrogenases, catalytic domain"/>
    <property type="match status" value="1"/>
</dbReference>
<dbReference type="InterPro" id="IPR036291">
    <property type="entry name" value="NAD(P)-bd_dom_sf"/>
</dbReference>
<gene>
    <name evidence="6" type="ORF">BO71DRAFT_462656</name>
</gene>
<dbReference type="EMBL" id="KZ825815">
    <property type="protein sequence ID" value="PYH98119.1"/>
    <property type="molecule type" value="Genomic_DNA"/>
</dbReference>
<evidence type="ECO:0000256" key="1">
    <source>
        <dbReference type="ARBA" id="ARBA00008072"/>
    </source>
</evidence>
<evidence type="ECO:0000256" key="2">
    <source>
        <dbReference type="ARBA" id="ARBA00022741"/>
    </source>
</evidence>
<evidence type="ECO:0000256" key="3">
    <source>
        <dbReference type="ARBA" id="ARBA00023002"/>
    </source>
</evidence>
<organism evidence="6 7">
    <name type="scientific">Aspergillus ellipticus CBS 707.79</name>
    <dbReference type="NCBI Taxonomy" id="1448320"/>
    <lineage>
        <taxon>Eukaryota</taxon>
        <taxon>Fungi</taxon>
        <taxon>Dikarya</taxon>
        <taxon>Ascomycota</taxon>
        <taxon>Pezizomycotina</taxon>
        <taxon>Eurotiomycetes</taxon>
        <taxon>Eurotiomycetidae</taxon>
        <taxon>Eurotiales</taxon>
        <taxon>Aspergillaceae</taxon>
        <taxon>Aspergillus</taxon>
        <taxon>Aspergillus subgen. Circumdati</taxon>
    </lineage>
</organism>
<dbReference type="Gene3D" id="3.40.50.720">
    <property type="entry name" value="NAD(P)-binding Rossmann-like Domain"/>
    <property type="match status" value="1"/>
</dbReference>
<dbReference type="CDD" id="cd08249">
    <property type="entry name" value="enoyl_reductase_like"/>
    <property type="match status" value="1"/>
</dbReference>
<dbReference type="SUPFAM" id="SSF51735">
    <property type="entry name" value="NAD(P)-binding Rossmann-fold domains"/>
    <property type="match status" value="1"/>
</dbReference>
<dbReference type="InterPro" id="IPR013149">
    <property type="entry name" value="ADH-like_C"/>
</dbReference>
<evidence type="ECO:0000313" key="6">
    <source>
        <dbReference type="EMBL" id="PYH98119.1"/>
    </source>
</evidence>
<dbReference type="GO" id="GO:0000166">
    <property type="term" value="F:nucleotide binding"/>
    <property type="evidence" value="ECO:0007669"/>
    <property type="project" value="UniProtKB-KW"/>
</dbReference>
<dbReference type="InterPro" id="IPR013154">
    <property type="entry name" value="ADH-like_N"/>
</dbReference>
<dbReference type="PANTHER" id="PTHR43482:SF2">
    <property type="entry name" value="ZINC-BINDING DEHYDROGENASE FAMILY, PUTATIVE (AFU_ORTHOLOGUE AFUA_3G15030)-RELATED"/>
    <property type="match status" value="1"/>
</dbReference>
<sequence>MATLSTTYTLPAPAQADDKFPAVFHHEFLLEQRADPSSYTPSQTPTTVPPQKSTQSALLLHGAGQQYTLVTDHAIPTISKSDEILVKIQAIGLNPVDWKGPAYNFGIPSLPWINGRDLAGTVVQVNDPSSRVRVGDRVLVPSTDYRDIRKAAFQQYAVATHFNAARIPSSASVQASASLGVAFVASVLALGVSLGLDFSKSERCPGPNLVDVVRGIDVDSIPLDVREQCFAAVPVHERLKGGEWIAIWGASTTTGYITLQLAKLAGLKVICVADIARHGSRLHGLGADVLVDRQDPERAVAVIRGVTGGKLRYAIDIVGSETATLLERTLDGSPREDGSHAHLLGLTGLPKERKPGVVYHTVPIKLFHSSREVGEGMVGWLEGLLASGVLVLPEVVRHAGGLGNVNASLEVLRGGSVSGKRIVVDLGE</sequence>
<dbReference type="VEuPathDB" id="FungiDB:BO71DRAFT_462656"/>
<feature type="compositionally biased region" description="Low complexity" evidence="4">
    <location>
        <begin position="36"/>
        <end position="55"/>
    </location>
</feature>